<comment type="caution">
    <text evidence="2">The sequence shown here is derived from an EMBL/GenBank/DDBJ whole genome shotgun (WGS) entry which is preliminary data.</text>
</comment>
<evidence type="ECO:0000313" key="3">
    <source>
        <dbReference type="Proteomes" id="UP000283745"/>
    </source>
</evidence>
<dbReference type="Pfam" id="PF18978">
    <property type="entry name" value="DUF5714"/>
    <property type="match status" value="1"/>
</dbReference>
<name>A0A414JA91_9FIRM</name>
<gene>
    <name evidence="2" type="ORF">DW740_03665</name>
</gene>
<evidence type="ECO:0000313" key="2">
    <source>
        <dbReference type="EMBL" id="RHE41407.1"/>
    </source>
</evidence>
<proteinExistence type="predicted"/>
<accession>A0A414JA91</accession>
<protein>
    <recommendedName>
        <fullName evidence="1">DUF5714 domain-containing protein</fullName>
    </recommendedName>
</protein>
<dbReference type="AlphaFoldDB" id="A0A414JA91"/>
<evidence type="ECO:0000259" key="1">
    <source>
        <dbReference type="Pfam" id="PF18978"/>
    </source>
</evidence>
<dbReference type="InterPro" id="IPR043768">
    <property type="entry name" value="DUF5714"/>
</dbReference>
<feature type="domain" description="DUF5714" evidence="1">
    <location>
        <begin position="26"/>
        <end position="186"/>
    </location>
</feature>
<dbReference type="EMBL" id="QSKF01000002">
    <property type="protein sequence ID" value="RHE41407.1"/>
    <property type="molecule type" value="Genomic_DNA"/>
</dbReference>
<dbReference type="RefSeq" id="WP_118050138.1">
    <property type="nucleotide sequence ID" value="NZ_CABJFK010000002.1"/>
</dbReference>
<dbReference type="Proteomes" id="UP000283745">
    <property type="component" value="Unassembled WGS sequence"/>
</dbReference>
<organism evidence="2 3">
    <name type="scientific">Blautia obeum</name>
    <dbReference type="NCBI Taxonomy" id="40520"/>
    <lineage>
        <taxon>Bacteria</taxon>
        <taxon>Bacillati</taxon>
        <taxon>Bacillota</taxon>
        <taxon>Clostridia</taxon>
        <taxon>Lachnospirales</taxon>
        <taxon>Lachnospiraceae</taxon>
        <taxon>Blautia</taxon>
    </lineage>
</organism>
<reference evidence="2 3" key="1">
    <citation type="submission" date="2018-08" db="EMBL/GenBank/DDBJ databases">
        <title>A genome reference for cultivated species of the human gut microbiota.</title>
        <authorList>
            <person name="Zou Y."/>
            <person name="Xue W."/>
            <person name="Luo G."/>
        </authorList>
    </citation>
    <scope>NUCLEOTIDE SEQUENCE [LARGE SCALE GENOMIC DNA]</scope>
    <source>
        <strain evidence="2 3">AM28-23</strain>
    </source>
</reference>
<sequence length="189" mass="21333">MDYYVGIREKCMQFYQEKVPGTVWDWAMECMDLEGLPMHCPPHHFMIPAVLLTACAAKDGKSEEELAKMLTEAEKRAKKVLGGFCGYYGSCGAGVGVGIFLSVYTNTTPFSEKSWQWVNEATGRSLIHIASVEGPRCCKRNGFLALEEAAEIVQERLGIQLERPQKVVCHYFENNKECKKEKCPYYPGE</sequence>